<reference evidence="1" key="1">
    <citation type="journal article" date="2020" name="mSystems">
        <title>Genome- and Community-Level Interaction Insights into Carbon Utilization and Element Cycling Functions of Hydrothermarchaeota in Hydrothermal Sediment.</title>
        <authorList>
            <person name="Zhou Z."/>
            <person name="Liu Y."/>
            <person name="Xu W."/>
            <person name="Pan J."/>
            <person name="Luo Z.H."/>
            <person name="Li M."/>
        </authorList>
    </citation>
    <scope>NUCLEOTIDE SEQUENCE [LARGE SCALE GENOMIC DNA]</scope>
    <source>
        <strain evidence="1">SpSt-697</strain>
    </source>
</reference>
<dbReference type="EMBL" id="DTDR01000074">
    <property type="protein sequence ID" value="HGK63503.1"/>
    <property type="molecule type" value="Genomic_DNA"/>
</dbReference>
<dbReference type="PANTHER" id="PTHR42967">
    <property type="entry name" value="METAL DEPENDENT HYDROLASE"/>
    <property type="match status" value="1"/>
</dbReference>
<dbReference type="SUPFAM" id="SSF56281">
    <property type="entry name" value="Metallo-hydrolase/oxidoreductase"/>
    <property type="match status" value="1"/>
</dbReference>
<dbReference type="InterPro" id="IPR036866">
    <property type="entry name" value="RibonucZ/Hydroxyglut_hydro"/>
</dbReference>
<organism evidence="1">
    <name type="scientific">candidate division WOR-3 bacterium</name>
    <dbReference type="NCBI Taxonomy" id="2052148"/>
    <lineage>
        <taxon>Bacteria</taxon>
        <taxon>Bacteria division WOR-3</taxon>
    </lineage>
</organism>
<accession>A0A7V3ZUV9</accession>
<dbReference type="GO" id="GO:0016787">
    <property type="term" value="F:hydrolase activity"/>
    <property type="evidence" value="ECO:0007669"/>
    <property type="project" value="UniProtKB-KW"/>
</dbReference>
<comment type="caution">
    <text evidence="1">The sequence shown here is derived from an EMBL/GenBank/DDBJ whole genome shotgun (WGS) entry which is preliminary data.</text>
</comment>
<dbReference type="Pfam" id="PF13483">
    <property type="entry name" value="Lactamase_B_3"/>
    <property type="match status" value="1"/>
</dbReference>
<gene>
    <name evidence="1" type="ORF">ENU74_02785</name>
</gene>
<evidence type="ECO:0000313" key="1">
    <source>
        <dbReference type="EMBL" id="HGK63503.1"/>
    </source>
</evidence>
<sequence>MKIKFLGHASFLITTKDNIKIITDPYKSGAFGGAVGYKPITEEAHIVTISHEHDDHNYYQNIKGNPQILKGTVEKEISGIKFIGIEVYHDISKGKERGKNVIFLIHADGLKLLHLGDLGHQLTNEEKKKLGEIDILFIPVGGYYTIDAEEASELVEFLEPRITIPMHFKTTVLDFPIASVDDFLVGKKNVKMLNVSEVAVTKETLPKEREIWVLKPALI</sequence>
<dbReference type="PANTHER" id="PTHR42967:SF1">
    <property type="entry name" value="MBL FOLD METALLO-HYDROLASE"/>
    <property type="match status" value="1"/>
</dbReference>
<keyword evidence="1" id="KW-0378">Hydrolase</keyword>
<protein>
    <submittedName>
        <fullName evidence="1">MBL fold metallo-hydrolase</fullName>
    </submittedName>
</protein>
<dbReference type="Gene3D" id="3.60.15.10">
    <property type="entry name" value="Ribonuclease Z/Hydroxyacylglutathione hydrolase-like"/>
    <property type="match status" value="1"/>
</dbReference>
<proteinExistence type="predicted"/>
<dbReference type="AlphaFoldDB" id="A0A7V3ZUV9"/>
<name>A0A7V3ZUV9_UNCW3</name>